<dbReference type="PANTHER" id="PTHR13170">
    <property type="entry name" value="O-GLCNACASE"/>
    <property type="match status" value="1"/>
</dbReference>
<dbReference type="RefSeq" id="WP_156534053.1">
    <property type="nucleotide sequence ID" value="NZ_JACXXJ020000005.1"/>
</dbReference>
<dbReference type="InterPro" id="IPR051822">
    <property type="entry name" value="Glycosyl_Hydrolase_84"/>
</dbReference>
<dbReference type="Gene3D" id="3.40.630.30">
    <property type="match status" value="1"/>
</dbReference>
<evidence type="ECO:0000313" key="2">
    <source>
        <dbReference type="Proteomes" id="UP000655037"/>
    </source>
</evidence>
<evidence type="ECO:0000313" key="1">
    <source>
        <dbReference type="EMBL" id="MBF2716908.1"/>
    </source>
</evidence>
<name>A0AAE2RER2_AGRVI</name>
<dbReference type="SUPFAM" id="SSF55729">
    <property type="entry name" value="Acyl-CoA N-acyltransferases (Nat)"/>
    <property type="match status" value="1"/>
</dbReference>
<dbReference type="InterPro" id="IPR016181">
    <property type="entry name" value="Acyl_CoA_acyltransferase"/>
</dbReference>
<dbReference type="GO" id="GO:0016231">
    <property type="term" value="F:beta-N-acetylglucosaminidase activity"/>
    <property type="evidence" value="ECO:0007669"/>
    <property type="project" value="TreeGrafter"/>
</dbReference>
<dbReference type="AlphaFoldDB" id="A0AAE2RER2"/>
<dbReference type="PANTHER" id="PTHR13170:SF16">
    <property type="entry name" value="PROTEIN O-GLCNACASE"/>
    <property type="match status" value="1"/>
</dbReference>
<dbReference type="Proteomes" id="UP000655037">
    <property type="component" value="Unassembled WGS sequence"/>
</dbReference>
<dbReference type="GO" id="GO:0009100">
    <property type="term" value="P:glycoprotein metabolic process"/>
    <property type="evidence" value="ECO:0007669"/>
    <property type="project" value="TreeGrafter"/>
</dbReference>
<proteinExistence type="predicted"/>
<dbReference type="EMBL" id="JACXXJ020000005">
    <property type="protein sequence ID" value="MBF2716908.1"/>
    <property type="molecule type" value="Genomic_DNA"/>
</dbReference>
<organism evidence="1 2">
    <name type="scientific">Agrobacterium vitis</name>
    <name type="common">Rhizobium vitis</name>
    <dbReference type="NCBI Taxonomy" id="373"/>
    <lineage>
        <taxon>Bacteria</taxon>
        <taxon>Pseudomonadati</taxon>
        <taxon>Pseudomonadota</taxon>
        <taxon>Alphaproteobacteria</taxon>
        <taxon>Hyphomicrobiales</taxon>
        <taxon>Rhizobiaceae</taxon>
        <taxon>Rhizobium/Agrobacterium group</taxon>
        <taxon>Agrobacterium</taxon>
    </lineage>
</organism>
<comment type="caution">
    <text evidence="1">The sequence shown here is derived from an EMBL/GenBank/DDBJ whole genome shotgun (WGS) entry which is preliminary data.</text>
</comment>
<gene>
    <name evidence="1" type="ORF">IEI95_022100</name>
</gene>
<reference evidence="1" key="1">
    <citation type="submission" date="2020-11" db="EMBL/GenBank/DDBJ databases">
        <title>Agrobacterium vitis strain K377 genome.</title>
        <authorList>
            <person name="Xi H."/>
        </authorList>
    </citation>
    <scope>NUCLEOTIDE SEQUENCE</scope>
    <source>
        <strain evidence="1">K377</strain>
    </source>
</reference>
<sequence>MIKIENFDNKYTDDLFSISLATGHLGGDASHLYDDPKLIGLIYSTPYATLEPSMVLLVTDDQGVAGFALGVTDTSLWEDRLERDWWPRLRAEYPDPSYLPSSEWTHDQRRFHMIHHPSRIPTAILGSYPAHLHMNLRPRAQGAGVGMRLLNAWLDLIAPYAPSGVHVGANRHNERAVNFWKRAGFRELEIEPMQLSRTILLGREFSASEPALSGNS</sequence>
<protein>
    <submittedName>
        <fullName evidence="1">GNAT family N-acetyltransferase</fullName>
    </submittedName>
</protein>
<accession>A0AAE2RER2</accession>